<dbReference type="Proteomes" id="UP001060170">
    <property type="component" value="Chromosome 15"/>
</dbReference>
<reference evidence="1 2" key="3">
    <citation type="journal article" date="2022" name="Microbiol. Spectr.">
        <title>Folding features and dynamics of 3D genome architecture in plant fungal pathogens.</title>
        <authorList>
            <person name="Xia C."/>
        </authorList>
    </citation>
    <scope>NUCLEOTIDE SEQUENCE [LARGE SCALE GENOMIC DNA]</scope>
    <source>
        <strain evidence="1 2">93-210</strain>
    </source>
</reference>
<keyword evidence="2" id="KW-1185">Reference proteome</keyword>
<evidence type="ECO:0000313" key="2">
    <source>
        <dbReference type="Proteomes" id="UP001060170"/>
    </source>
</evidence>
<sequence length="115" mass="12727">MELLPQAMQVRDFGKMSKTKWTHLSKEDTTSMDAGRSKMNPGRVDQKSRDSSSCFGCGEQGHMKRDCPNNQNRAAGSGNGSNRITLGERVPSSSKSINDHKQSFCSSSRAFYLSF</sequence>
<evidence type="ECO:0000313" key="1">
    <source>
        <dbReference type="EMBL" id="KAI7938577.1"/>
    </source>
</evidence>
<proteinExistence type="predicted"/>
<comment type="caution">
    <text evidence="1">The sequence shown here is derived from an EMBL/GenBank/DDBJ whole genome shotgun (WGS) entry which is preliminary data.</text>
</comment>
<gene>
    <name evidence="1" type="ORF">MJO28_014156</name>
</gene>
<reference evidence="2" key="2">
    <citation type="journal article" date="2018" name="Mol. Plant Microbe Interact.">
        <title>Genome sequence resources for the wheat stripe rust pathogen (Puccinia striiformis f. sp. tritici) and the barley stripe rust pathogen (Puccinia striiformis f. sp. hordei).</title>
        <authorList>
            <person name="Xia C."/>
            <person name="Wang M."/>
            <person name="Yin C."/>
            <person name="Cornejo O.E."/>
            <person name="Hulbert S.H."/>
            <person name="Chen X."/>
        </authorList>
    </citation>
    <scope>NUCLEOTIDE SEQUENCE [LARGE SCALE GENOMIC DNA]</scope>
    <source>
        <strain evidence="2">93-210</strain>
    </source>
</reference>
<accession>A0ACC0DSZ5</accession>
<reference evidence="2" key="1">
    <citation type="journal article" date="2018" name="BMC Genomics">
        <title>Genomic insights into host adaptation between the wheat stripe rust pathogen (Puccinia striiformis f. sp. tritici) and the barley stripe rust pathogen (Puccinia striiformis f. sp. hordei).</title>
        <authorList>
            <person name="Xia C."/>
            <person name="Wang M."/>
            <person name="Yin C."/>
            <person name="Cornejo O.E."/>
            <person name="Hulbert S.H."/>
            <person name="Chen X."/>
        </authorList>
    </citation>
    <scope>NUCLEOTIDE SEQUENCE [LARGE SCALE GENOMIC DNA]</scope>
    <source>
        <strain evidence="2">93-210</strain>
    </source>
</reference>
<protein>
    <submittedName>
        <fullName evidence="1">Uncharacterized protein</fullName>
    </submittedName>
</protein>
<organism evidence="1 2">
    <name type="scientific">Puccinia striiformis f. sp. tritici</name>
    <dbReference type="NCBI Taxonomy" id="168172"/>
    <lineage>
        <taxon>Eukaryota</taxon>
        <taxon>Fungi</taxon>
        <taxon>Dikarya</taxon>
        <taxon>Basidiomycota</taxon>
        <taxon>Pucciniomycotina</taxon>
        <taxon>Pucciniomycetes</taxon>
        <taxon>Pucciniales</taxon>
        <taxon>Pucciniaceae</taxon>
        <taxon>Puccinia</taxon>
    </lineage>
</organism>
<name>A0ACC0DSZ5_9BASI</name>
<dbReference type="EMBL" id="CM045879">
    <property type="protein sequence ID" value="KAI7938577.1"/>
    <property type="molecule type" value="Genomic_DNA"/>
</dbReference>